<feature type="compositionally biased region" description="Basic and acidic residues" evidence="1">
    <location>
        <begin position="1"/>
        <end position="15"/>
    </location>
</feature>
<sequence length="66" mass="7389">MRVDSRGEPAPDVEAHTTAALTATSRRPRQVPQSVPSRRRRARVLAGLKPSFVNCYYIGHNIIHSH</sequence>
<evidence type="ECO:0000313" key="2">
    <source>
        <dbReference type="EMBL" id="KAG7304687.1"/>
    </source>
</evidence>
<evidence type="ECO:0000256" key="1">
    <source>
        <dbReference type="SAM" id="MobiDB-lite"/>
    </source>
</evidence>
<protein>
    <submittedName>
        <fullName evidence="2">Uncharacterized protein</fullName>
    </submittedName>
</protein>
<feature type="compositionally biased region" description="Polar residues" evidence="1">
    <location>
        <begin position="19"/>
        <end position="36"/>
    </location>
</feature>
<comment type="caution">
    <text evidence="2">The sequence shown here is derived from an EMBL/GenBank/DDBJ whole genome shotgun (WGS) entry which is preliminary data.</text>
</comment>
<name>A0ABQ7QHJ0_PLUXY</name>
<reference evidence="2 3" key="1">
    <citation type="submission" date="2021-06" db="EMBL/GenBank/DDBJ databases">
        <title>A haploid diamondback moth (Plutella xylostella L.) genome assembly resolves 31 chromosomes and identifies a diamide resistance mutation.</title>
        <authorList>
            <person name="Ward C.M."/>
            <person name="Perry K.D."/>
            <person name="Baker G."/>
            <person name="Powis K."/>
            <person name="Heckel D.G."/>
            <person name="Baxter S.W."/>
        </authorList>
    </citation>
    <scope>NUCLEOTIDE SEQUENCE [LARGE SCALE GENOMIC DNA]</scope>
    <source>
        <strain evidence="2 3">LV</strain>
        <tissue evidence="2">Single pupa</tissue>
    </source>
</reference>
<keyword evidence="3" id="KW-1185">Reference proteome</keyword>
<dbReference type="Proteomes" id="UP000823941">
    <property type="component" value="Chromosome 14"/>
</dbReference>
<evidence type="ECO:0000313" key="3">
    <source>
        <dbReference type="Proteomes" id="UP000823941"/>
    </source>
</evidence>
<dbReference type="EMBL" id="JAHIBW010000014">
    <property type="protein sequence ID" value="KAG7304687.1"/>
    <property type="molecule type" value="Genomic_DNA"/>
</dbReference>
<feature type="region of interest" description="Disordered" evidence="1">
    <location>
        <begin position="1"/>
        <end position="40"/>
    </location>
</feature>
<proteinExistence type="predicted"/>
<gene>
    <name evidence="2" type="ORF">JYU34_010033</name>
</gene>
<organism evidence="2 3">
    <name type="scientific">Plutella xylostella</name>
    <name type="common">Diamondback moth</name>
    <name type="synonym">Plutella maculipennis</name>
    <dbReference type="NCBI Taxonomy" id="51655"/>
    <lineage>
        <taxon>Eukaryota</taxon>
        <taxon>Metazoa</taxon>
        <taxon>Ecdysozoa</taxon>
        <taxon>Arthropoda</taxon>
        <taxon>Hexapoda</taxon>
        <taxon>Insecta</taxon>
        <taxon>Pterygota</taxon>
        <taxon>Neoptera</taxon>
        <taxon>Endopterygota</taxon>
        <taxon>Lepidoptera</taxon>
        <taxon>Glossata</taxon>
        <taxon>Ditrysia</taxon>
        <taxon>Yponomeutoidea</taxon>
        <taxon>Plutellidae</taxon>
        <taxon>Plutella</taxon>
    </lineage>
</organism>
<accession>A0ABQ7QHJ0</accession>